<accession>A0A916X8D0</accession>
<organism evidence="1 2">
    <name type="scientific">Chelatococcus reniformis</name>
    <dbReference type="NCBI Taxonomy" id="1494448"/>
    <lineage>
        <taxon>Bacteria</taxon>
        <taxon>Pseudomonadati</taxon>
        <taxon>Pseudomonadota</taxon>
        <taxon>Alphaproteobacteria</taxon>
        <taxon>Hyphomicrobiales</taxon>
        <taxon>Chelatococcaceae</taxon>
        <taxon>Chelatococcus</taxon>
    </lineage>
</organism>
<dbReference type="Proteomes" id="UP000637002">
    <property type="component" value="Unassembled WGS sequence"/>
</dbReference>
<reference evidence="1" key="2">
    <citation type="submission" date="2020-09" db="EMBL/GenBank/DDBJ databases">
        <authorList>
            <person name="Sun Q."/>
            <person name="Zhou Y."/>
        </authorList>
    </citation>
    <scope>NUCLEOTIDE SEQUENCE</scope>
    <source>
        <strain evidence="1">CGMCC 1.12919</strain>
    </source>
</reference>
<sequence>MIPRGADGIRHLAARLVADIAPRAGDSYTSADLNMMALLVTMVAQDYDRVADVLVSDYNDICEIFHEALPHLDDAALASRMESVVGLNAPSLRVHDQSTRTDAALRVLIELHAAIEDLEDHGLPWAARLNGRIWAYLARYVARRTYQMDG</sequence>
<comment type="caution">
    <text evidence="1">The sequence shown here is derived from an EMBL/GenBank/DDBJ whole genome shotgun (WGS) entry which is preliminary data.</text>
</comment>
<evidence type="ECO:0000313" key="1">
    <source>
        <dbReference type="EMBL" id="GGC48877.1"/>
    </source>
</evidence>
<dbReference type="AlphaFoldDB" id="A0A916X8D0"/>
<evidence type="ECO:0000313" key="2">
    <source>
        <dbReference type="Proteomes" id="UP000637002"/>
    </source>
</evidence>
<protein>
    <submittedName>
        <fullName evidence="1">Uncharacterized protein</fullName>
    </submittedName>
</protein>
<name>A0A916X8D0_9HYPH</name>
<keyword evidence="2" id="KW-1185">Reference proteome</keyword>
<gene>
    <name evidence="1" type="ORF">GCM10010994_05080</name>
</gene>
<proteinExistence type="predicted"/>
<reference evidence="1" key="1">
    <citation type="journal article" date="2014" name="Int. J. Syst. Evol. Microbiol.">
        <title>Complete genome sequence of Corynebacterium casei LMG S-19264T (=DSM 44701T), isolated from a smear-ripened cheese.</title>
        <authorList>
            <consortium name="US DOE Joint Genome Institute (JGI-PGF)"/>
            <person name="Walter F."/>
            <person name="Albersmeier A."/>
            <person name="Kalinowski J."/>
            <person name="Ruckert C."/>
        </authorList>
    </citation>
    <scope>NUCLEOTIDE SEQUENCE</scope>
    <source>
        <strain evidence="1">CGMCC 1.12919</strain>
    </source>
</reference>
<dbReference type="EMBL" id="BMGG01000001">
    <property type="protein sequence ID" value="GGC48877.1"/>
    <property type="molecule type" value="Genomic_DNA"/>
</dbReference>